<name>A0A5B2TIJ8_9PROT</name>
<keyword evidence="2" id="KW-0012">Acyltransferase</keyword>
<sequence length="149" mass="15917">MTSRYGLEIRAATATEAPGLADLLATAGFAIDAHDLAERLVALRQASATALMALQWGPPSGLVVMHWYPTLEAARPRAQISTLLVNADERRRGIGRLLLKAAAQAARVAGCGELEIITRSDTPALCEFCRATGFAEAGSRFIRSLRKQG</sequence>
<dbReference type="InterPro" id="IPR050832">
    <property type="entry name" value="Bact_Acetyltransf"/>
</dbReference>
<dbReference type="EMBL" id="VUKA01000003">
    <property type="protein sequence ID" value="KAA2213610.1"/>
    <property type="molecule type" value="Genomic_DNA"/>
</dbReference>
<evidence type="ECO:0000259" key="3">
    <source>
        <dbReference type="PROSITE" id="PS51186"/>
    </source>
</evidence>
<comment type="caution">
    <text evidence="4">The sequence shown here is derived from an EMBL/GenBank/DDBJ whole genome shotgun (WGS) entry which is preliminary data.</text>
</comment>
<dbReference type="GO" id="GO:0016747">
    <property type="term" value="F:acyltransferase activity, transferring groups other than amino-acyl groups"/>
    <property type="evidence" value="ECO:0007669"/>
    <property type="project" value="InterPro"/>
</dbReference>
<dbReference type="Gene3D" id="3.40.630.30">
    <property type="match status" value="1"/>
</dbReference>
<keyword evidence="1 4" id="KW-0808">Transferase</keyword>
<dbReference type="AlphaFoldDB" id="A0A5B2TIJ8"/>
<protein>
    <submittedName>
        <fullName evidence="4">GNAT family N-acetyltransferase</fullName>
    </submittedName>
</protein>
<dbReference type="InterPro" id="IPR000182">
    <property type="entry name" value="GNAT_dom"/>
</dbReference>
<dbReference type="RefSeq" id="WP_149812114.1">
    <property type="nucleotide sequence ID" value="NZ_VUKA01000003.1"/>
</dbReference>
<keyword evidence="5" id="KW-1185">Reference proteome</keyword>
<evidence type="ECO:0000256" key="2">
    <source>
        <dbReference type="ARBA" id="ARBA00023315"/>
    </source>
</evidence>
<dbReference type="PANTHER" id="PTHR43877">
    <property type="entry name" value="AMINOALKYLPHOSPHONATE N-ACETYLTRANSFERASE-RELATED-RELATED"/>
    <property type="match status" value="1"/>
</dbReference>
<evidence type="ECO:0000313" key="5">
    <source>
        <dbReference type="Proteomes" id="UP000322110"/>
    </source>
</evidence>
<evidence type="ECO:0000313" key="4">
    <source>
        <dbReference type="EMBL" id="KAA2213610.1"/>
    </source>
</evidence>
<feature type="domain" description="N-acetyltransferase" evidence="3">
    <location>
        <begin position="7"/>
        <end position="149"/>
    </location>
</feature>
<dbReference type="SUPFAM" id="SSF55729">
    <property type="entry name" value="Acyl-CoA N-acyltransferases (Nat)"/>
    <property type="match status" value="1"/>
</dbReference>
<dbReference type="OrthoDB" id="7188775at2"/>
<organism evidence="4 5">
    <name type="scientific">Teichococcus oryzae</name>
    <dbReference type="NCBI Taxonomy" id="1608942"/>
    <lineage>
        <taxon>Bacteria</taxon>
        <taxon>Pseudomonadati</taxon>
        <taxon>Pseudomonadota</taxon>
        <taxon>Alphaproteobacteria</taxon>
        <taxon>Acetobacterales</taxon>
        <taxon>Roseomonadaceae</taxon>
        <taxon>Roseomonas</taxon>
    </lineage>
</organism>
<reference evidence="4 5" key="1">
    <citation type="journal article" date="2015" name="Int. J. Syst. Evol. Microbiol.">
        <title>Roseomonas oryzae sp. nov., isolated from paddy rhizosphere soil.</title>
        <authorList>
            <person name="Ramaprasad E.V."/>
            <person name="Sasikala Ch."/>
            <person name="Ramana Ch.V."/>
        </authorList>
    </citation>
    <scope>NUCLEOTIDE SEQUENCE [LARGE SCALE GENOMIC DNA]</scope>
    <source>
        <strain evidence="4 5">KCTC 42542</strain>
    </source>
</reference>
<evidence type="ECO:0000256" key="1">
    <source>
        <dbReference type="ARBA" id="ARBA00022679"/>
    </source>
</evidence>
<proteinExistence type="predicted"/>
<accession>A0A5B2TIJ8</accession>
<dbReference type="Proteomes" id="UP000322110">
    <property type="component" value="Unassembled WGS sequence"/>
</dbReference>
<dbReference type="Pfam" id="PF00583">
    <property type="entry name" value="Acetyltransf_1"/>
    <property type="match status" value="1"/>
</dbReference>
<gene>
    <name evidence="4" type="ORF">F0Q34_10305</name>
</gene>
<dbReference type="PANTHER" id="PTHR43877:SF1">
    <property type="entry name" value="ACETYLTRANSFERASE"/>
    <property type="match status" value="1"/>
</dbReference>
<dbReference type="PROSITE" id="PS51186">
    <property type="entry name" value="GNAT"/>
    <property type="match status" value="1"/>
</dbReference>
<dbReference type="InterPro" id="IPR016181">
    <property type="entry name" value="Acyl_CoA_acyltransferase"/>
</dbReference>